<evidence type="ECO:0000313" key="1">
    <source>
        <dbReference type="EMBL" id="GFN92644.1"/>
    </source>
</evidence>
<name>A0AAV3ZAT7_9GAST</name>
<comment type="caution">
    <text evidence="1">The sequence shown here is derived from an EMBL/GenBank/DDBJ whole genome shotgun (WGS) entry which is preliminary data.</text>
</comment>
<dbReference type="Proteomes" id="UP000735302">
    <property type="component" value="Unassembled WGS sequence"/>
</dbReference>
<keyword evidence="2" id="KW-1185">Reference proteome</keyword>
<accession>A0AAV3ZAT7</accession>
<gene>
    <name evidence="1" type="ORF">PoB_001915000</name>
</gene>
<organism evidence="1 2">
    <name type="scientific">Plakobranchus ocellatus</name>
    <dbReference type="NCBI Taxonomy" id="259542"/>
    <lineage>
        <taxon>Eukaryota</taxon>
        <taxon>Metazoa</taxon>
        <taxon>Spiralia</taxon>
        <taxon>Lophotrochozoa</taxon>
        <taxon>Mollusca</taxon>
        <taxon>Gastropoda</taxon>
        <taxon>Heterobranchia</taxon>
        <taxon>Euthyneura</taxon>
        <taxon>Panpulmonata</taxon>
        <taxon>Sacoglossa</taxon>
        <taxon>Placobranchoidea</taxon>
        <taxon>Plakobranchidae</taxon>
        <taxon>Plakobranchus</taxon>
    </lineage>
</organism>
<sequence>MLELPQGSNYPAPPIYADVLKRPSIHLVLSGHRKAMTNCLGSDWDSNIGRLTGNVLPFQMSFCSYSSNLTLP</sequence>
<dbReference type="EMBL" id="BLXT01002259">
    <property type="protein sequence ID" value="GFN92644.1"/>
    <property type="molecule type" value="Genomic_DNA"/>
</dbReference>
<evidence type="ECO:0000313" key="2">
    <source>
        <dbReference type="Proteomes" id="UP000735302"/>
    </source>
</evidence>
<proteinExistence type="predicted"/>
<protein>
    <submittedName>
        <fullName evidence="1">Uncharacterized protein</fullName>
    </submittedName>
</protein>
<dbReference type="AlphaFoldDB" id="A0AAV3ZAT7"/>
<reference evidence="1 2" key="1">
    <citation type="journal article" date="2021" name="Elife">
        <title>Chloroplast acquisition without the gene transfer in kleptoplastic sea slugs, Plakobranchus ocellatus.</title>
        <authorList>
            <person name="Maeda T."/>
            <person name="Takahashi S."/>
            <person name="Yoshida T."/>
            <person name="Shimamura S."/>
            <person name="Takaki Y."/>
            <person name="Nagai Y."/>
            <person name="Toyoda A."/>
            <person name="Suzuki Y."/>
            <person name="Arimoto A."/>
            <person name="Ishii H."/>
            <person name="Satoh N."/>
            <person name="Nishiyama T."/>
            <person name="Hasebe M."/>
            <person name="Maruyama T."/>
            <person name="Minagawa J."/>
            <person name="Obokata J."/>
            <person name="Shigenobu S."/>
        </authorList>
    </citation>
    <scope>NUCLEOTIDE SEQUENCE [LARGE SCALE GENOMIC DNA]</scope>
</reference>